<evidence type="ECO:0000313" key="2">
    <source>
        <dbReference type="EMBL" id="RVU29582.1"/>
    </source>
</evidence>
<comment type="caution">
    <text evidence="2">The sequence shown here is derived from an EMBL/GenBank/DDBJ whole genome shotgun (WGS) entry which is preliminary data.</text>
</comment>
<feature type="domain" description="Solute-binding protein family 3/N-terminal" evidence="1">
    <location>
        <begin position="73"/>
        <end position="287"/>
    </location>
</feature>
<dbReference type="SUPFAM" id="SSF53850">
    <property type="entry name" value="Periplasmic binding protein-like II"/>
    <property type="match status" value="1"/>
</dbReference>
<dbReference type="Proteomes" id="UP000282818">
    <property type="component" value="Unassembled WGS sequence"/>
</dbReference>
<proteinExistence type="predicted"/>
<gene>
    <name evidence="2" type="ORF">EOE65_15535</name>
</gene>
<accession>A0A437Q507</accession>
<keyword evidence="3" id="KW-1185">Reference proteome</keyword>
<sequence>MMRSAYWLIRYRVCSVVSPLRSRRFAKRTKRGSNNVMRRLLCIALLLLSSLSTVAQEAAGAAQDDAAASYPPIALVTENYPPFNMLARNGQITGISTDIVRALMERNQIQNELSLLPWNRAYNQAQTEVNTGVYSTTRTEERESLFKWVSPLTENKWVFLAMSDSDIKISSLEEAKQYRIGAYRGDATALFLADQGFELDLVRRDELNARKLARGRIDLWATGHLLGPYLAKKEGVGALKEVLTFKRTVMGIAFHPDTPSSLIDLLNSSLKEMYRDGSIDQITAKYR</sequence>
<dbReference type="AlphaFoldDB" id="A0A437Q507"/>
<protein>
    <submittedName>
        <fullName evidence="2">ABC transporter substrate-binding protein</fullName>
    </submittedName>
</protein>
<organism evidence="2 3">
    <name type="scientific">Neptunomonas marina</name>
    <dbReference type="NCBI Taxonomy" id="1815562"/>
    <lineage>
        <taxon>Bacteria</taxon>
        <taxon>Pseudomonadati</taxon>
        <taxon>Pseudomonadota</taxon>
        <taxon>Gammaproteobacteria</taxon>
        <taxon>Oceanospirillales</taxon>
        <taxon>Oceanospirillaceae</taxon>
        <taxon>Neptunomonas</taxon>
    </lineage>
</organism>
<dbReference type="SMART" id="SM00062">
    <property type="entry name" value="PBPb"/>
    <property type="match status" value="1"/>
</dbReference>
<dbReference type="InterPro" id="IPR001638">
    <property type="entry name" value="Solute-binding_3/MltF_N"/>
</dbReference>
<dbReference type="PANTHER" id="PTHR38834:SF3">
    <property type="entry name" value="SOLUTE-BINDING PROTEIN FAMILY 3_N-TERMINAL DOMAIN-CONTAINING PROTEIN"/>
    <property type="match status" value="1"/>
</dbReference>
<dbReference type="Gene3D" id="3.40.190.10">
    <property type="entry name" value="Periplasmic binding protein-like II"/>
    <property type="match status" value="2"/>
</dbReference>
<evidence type="ECO:0000259" key="1">
    <source>
        <dbReference type="SMART" id="SM00062"/>
    </source>
</evidence>
<evidence type="ECO:0000313" key="3">
    <source>
        <dbReference type="Proteomes" id="UP000282818"/>
    </source>
</evidence>
<reference evidence="2 3" key="1">
    <citation type="submission" date="2019-01" db="EMBL/GenBank/DDBJ databases">
        <authorList>
            <person name="Chen W.-M."/>
        </authorList>
    </citation>
    <scope>NUCLEOTIDE SEQUENCE [LARGE SCALE GENOMIC DNA]</scope>
    <source>
        <strain evidence="2 3">HPM-16</strain>
    </source>
</reference>
<dbReference type="EMBL" id="SACQ01000008">
    <property type="protein sequence ID" value="RVU29582.1"/>
    <property type="molecule type" value="Genomic_DNA"/>
</dbReference>
<name>A0A437Q507_9GAMM</name>
<dbReference type="Pfam" id="PF00497">
    <property type="entry name" value="SBP_bac_3"/>
    <property type="match status" value="1"/>
</dbReference>
<dbReference type="PANTHER" id="PTHR38834">
    <property type="entry name" value="PERIPLASMIC SUBSTRATE BINDING PROTEIN FAMILY 3"/>
    <property type="match status" value="1"/>
</dbReference>